<dbReference type="AlphaFoldDB" id="E0UK84"/>
<gene>
    <name evidence="2" type="ordered locus">Cyan7822_3916</name>
</gene>
<dbReference type="RefSeq" id="WP_013323914.1">
    <property type="nucleotide sequence ID" value="NC_014501.1"/>
</dbReference>
<sequence>MNNITSSVLAASFLTFVSLGYNFFKNDAAVAQCVQTDVSVQYNISGSKKPTERTNDVVMESQPGCIGNSSVTTSVQGNIGGDGPVQQNRRVRQRQTSNNSQPKPTGVNGSTVQVQSNVQVDVYNPAEKYRK</sequence>
<organism evidence="2 3">
    <name type="scientific">Gloeothece verrucosa (strain PCC 7822)</name>
    <name type="common">Cyanothece sp. (strain PCC 7822)</name>
    <dbReference type="NCBI Taxonomy" id="497965"/>
    <lineage>
        <taxon>Bacteria</taxon>
        <taxon>Bacillati</taxon>
        <taxon>Cyanobacteriota</taxon>
        <taxon>Cyanophyceae</taxon>
        <taxon>Oscillatoriophycideae</taxon>
        <taxon>Chroococcales</taxon>
        <taxon>Aphanothecaceae</taxon>
        <taxon>Gloeothece</taxon>
        <taxon>Gloeothece verrucosa</taxon>
    </lineage>
</organism>
<dbReference type="Proteomes" id="UP000008206">
    <property type="component" value="Chromosome"/>
</dbReference>
<feature type="compositionally biased region" description="Polar residues" evidence="1">
    <location>
        <begin position="67"/>
        <end position="77"/>
    </location>
</feature>
<keyword evidence="3" id="KW-1185">Reference proteome</keyword>
<dbReference type="HOGENOM" id="CLU_151355_0_0_3"/>
<accession>E0UK84</accession>
<dbReference type="OrthoDB" id="574600at2"/>
<name>E0UK84_GLOV7</name>
<dbReference type="KEGG" id="cyj:Cyan7822_3916"/>
<protein>
    <submittedName>
        <fullName evidence="2">Uncharacterized protein</fullName>
    </submittedName>
</protein>
<feature type="region of interest" description="Disordered" evidence="1">
    <location>
        <begin position="61"/>
        <end position="131"/>
    </location>
</feature>
<dbReference type="eggNOG" id="ENOG5032V6F">
    <property type="taxonomic scope" value="Bacteria"/>
</dbReference>
<reference evidence="3" key="1">
    <citation type="journal article" date="2011" name="MBio">
        <title>Novel metabolic attributes of the genus Cyanothece, comprising a group of unicellular nitrogen-fixing Cyanobacteria.</title>
        <authorList>
            <person name="Bandyopadhyay A."/>
            <person name="Elvitigala T."/>
            <person name="Welsh E."/>
            <person name="Stockel J."/>
            <person name="Liberton M."/>
            <person name="Min H."/>
            <person name="Sherman L.A."/>
            <person name="Pakrasi H.B."/>
        </authorList>
    </citation>
    <scope>NUCLEOTIDE SEQUENCE [LARGE SCALE GENOMIC DNA]</scope>
    <source>
        <strain evidence="3">PCC 7822</strain>
    </source>
</reference>
<evidence type="ECO:0000313" key="3">
    <source>
        <dbReference type="Proteomes" id="UP000008206"/>
    </source>
</evidence>
<evidence type="ECO:0000256" key="1">
    <source>
        <dbReference type="SAM" id="MobiDB-lite"/>
    </source>
</evidence>
<evidence type="ECO:0000313" key="2">
    <source>
        <dbReference type="EMBL" id="ADN15846.1"/>
    </source>
</evidence>
<dbReference type="EMBL" id="CP002198">
    <property type="protein sequence ID" value="ADN15846.1"/>
    <property type="molecule type" value="Genomic_DNA"/>
</dbReference>
<dbReference type="STRING" id="497965.Cyan7822_3916"/>
<feature type="compositionally biased region" description="Polar residues" evidence="1">
    <location>
        <begin position="107"/>
        <end position="119"/>
    </location>
</feature>
<proteinExistence type="predicted"/>